<feature type="transmembrane region" description="Helical" evidence="1">
    <location>
        <begin position="6"/>
        <end position="26"/>
    </location>
</feature>
<protein>
    <recommendedName>
        <fullName evidence="4">Glycosyltransferase RgtA/B/C/D-like domain-containing protein</fullName>
    </recommendedName>
</protein>
<sequence length="730" mass="74743">MVSTLIWMAAALVVLFVLGLAVLAPMRPRRRAALVPAAPLLGAALLAVVMSTSSWWLDARGGLAVTAVVAAVLVVVGVRRGTSPWRVDLSAVGLAVLLVGIGAIGAAVALLPSAWAGDGRALSANDSGDVFFYVAESAWMGDHPISPVPEPGAVPGEGNATPADVPLRAALAFPLRVGQPLVHAALGAVTGQPAVGSVMGVMALWIALLAPAAFVSGRLLRLGRLASMLLAAVCATSAVVVQQSYQQNVDALLGAGLALLTIGAVMAATERRLPLWPAALVTAALAGVYTEYALFVVPAVLGAVLLRRPRGLGRRAGRLLAVLGMAVAMAPTSWVRGVQALTLPRAGDGFGSPLFSDGWFAAVSRVVGTAALAEPVGAAGPNLGTALVVVLAATLVLGWVLALVLDRHRGMWFALLAVGLGYLGFLTAEHRGYTQVRAASVLLPLLLLASAAGWSTLGARLRRAARVRTGGTARSALAPRLVTGLTATLTAIVVVAVVVNVRSAPDGIDRGRLPERHVDATYDEAARWVDEDGGEGGQGVTVLAADLFSQMWLAHALREDPLVSYVSLRPDYLGMTTYWAGEQDPFLLVGPGAFLDADPAAVVAQNDRFRMVDLGAAPAVAAVPLDLPTWSPYAQADGSMIGPDGGKITVVRSPGLTGPVELELAAAGAGEVRATVLETGQVARADIVDGRALVPVELGDASIATIQLDVGAEGAEPTQQLALIGVHGAP</sequence>
<dbReference type="Proteomes" id="UP000678317">
    <property type="component" value="Unassembled WGS sequence"/>
</dbReference>
<feature type="transmembrane region" description="Helical" evidence="1">
    <location>
        <begin position="383"/>
        <end position="404"/>
    </location>
</feature>
<organism evidence="2 3">
    <name type="scientific">Cellulomonas fengjieae</name>
    <dbReference type="NCBI Taxonomy" id="2819978"/>
    <lineage>
        <taxon>Bacteria</taxon>
        <taxon>Bacillati</taxon>
        <taxon>Actinomycetota</taxon>
        <taxon>Actinomycetes</taxon>
        <taxon>Micrococcales</taxon>
        <taxon>Cellulomonadaceae</taxon>
        <taxon>Cellulomonas</taxon>
    </lineage>
</organism>
<feature type="transmembrane region" description="Helical" evidence="1">
    <location>
        <begin position="198"/>
        <end position="220"/>
    </location>
</feature>
<evidence type="ECO:0000256" key="1">
    <source>
        <dbReference type="SAM" id="Phobius"/>
    </source>
</evidence>
<keyword evidence="3" id="KW-1185">Reference proteome</keyword>
<feature type="transmembrane region" description="Helical" evidence="1">
    <location>
        <begin position="91"/>
        <end position="115"/>
    </location>
</feature>
<feature type="transmembrane region" description="Helical" evidence="1">
    <location>
        <begin position="440"/>
        <end position="461"/>
    </location>
</feature>
<feature type="transmembrane region" description="Helical" evidence="1">
    <location>
        <begin position="411"/>
        <end position="428"/>
    </location>
</feature>
<feature type="transmembrane region" description="Helical" evidence="1">
    <location>
        <begin position="251"/>
        <end position="269"/>
    </location>
</feature>
<proteinExistence type="predicted"/>
<comment type="caution">
    <text evidence="2">The sequence shown here is derived from an EMBL/GenBank/DDBJ whole genome shotgun (WGS) entry which is preliminary data.</text>
</comment>
<dbReference type="EMBL" id="JAGFBM010000001">
    <property type="protein sequence ID" value="MBO3083834.1"/>
    <property type="molecule type" value="Genomic_DNA"/>
</dbReference>
<evidence type="ECO:0000313" key="3">
    <source>
        <dbReference type="Proteomes" id="UP000678317"/>
    </source>
</evidence>
<dbReference type="RefSeq" id="WP_208288653.1">
    <property type="nucleotide sequence ID" value="NZ_CP074404.1"/>
</dbReference>
<feature type="transmembrane region" description="Helical" evidence="1">
    <location>
        <begin position="481"/>
        <end position="501"/>
    </location>
</feature>
<feature type="transmembrane region" description="Helical" evidence="1">
    <location>
        <begin position="62"/>
        <end position="79"/>
    </location>
</feature>
<keyword evidence="1" id="KW-0812">Transmembrane</keyword>
<feature type="transmembrane region" description="Helical" evidence="1">
    <location>
        <begin position="318"/>
        <end position="335"/>
    </location>
</feature>
<name>A0ABS3SEC2_9CELL</name>
<feature type="transmembrane region" description="Helical" evidence="1">
    <location>
        <begin position="33"/>
        <end position="56"/>
    </location>
</feature>
<evidence type="ECO:0008006" key="4">
    <source>
        <dbReference type="Google" id="ProtNLM"/>
    </source>
</evidence>
<evidence type="ECO:0000313" key="2">
    <source>
        <dbReference type="EMBL" id="MBO3083834.1"/>
    </source>
</evidence>
<keyword evidence="1" id="KW-0472">Membrane</keyword>
<gene>
    <name evidence="2" type="ORF">J4035_04205</name>
</gene>
<feature type="transmembrane region" description="Helical" evidence="1">
    <location>
        <begin position="275"/>
        <end position="306"/>
    </location>
</feature>
<keyword evidence="1" id="KW-1133">Transmembrane helix</keyword>
<reference evidence="2 3" key="1">
    <citation type="submission" date="2021-03" db="EMBL/GenBank/DDBJ databases">
        <title>novel species in genus Cellulomonas.</title>
        <authorList>
            <person name="Zhang G."/>
        </authorList>
    </citation>
    <scope>NUCLEOTIDE SEQUENCE [LARGE SCALE GENOMIC DNA]</scope>
    <source>
        <strain evidence="3">zg-ZUI188</strain>
    </source>
</reference>
<accession>A0ABS3SEC2</accession>